<evidence type="ECO:0000313" key="2">
    <source>
        <dbReference type="Proteomes" id="UP000886501"/>
    </source>
</evidence>
<accession>A0ACB6Z7V5</accession>
<evidence type="ECO:0000313" key="1">
    <source>
        <dbReference type="EMBL" id="KAF9645622.1"/>
    </source>
</evidence>
<dbReference type="EMBL" id="MU118084">
    <property type="protein sequence ID" value="KAF9645622.1"/>
    <property type="molecule type" value="Genomic_DNA"/>
</dbReference>
<protein>
    <submittedName>
        <fullName evidence="1">Uncharacterized protein</fullName>
    </submittedName>
</protein>
<reference evidence="1" key="2">
    <citation type="journal article" date="2020" name="Nat. Commun.">
        <title>Large-scale genome sequencing of mycorrhizal fungi provides insights into the early evolution of symbiotic traits.</title>
        <authorList>
            <person name="Miyauchi S."/>
            <person name="Kiss E."/>
            <person name="Kuo A."/>
            <person name="Drula E."/>
            <person name="Kohler A."/>
            <person name="Sanchez-Garcia M."/>
            <person name="Morin E."/>
            <person name="Andreopoulos B."/>
            <person name="Barry K.W."/>
            <person name="Bonito G."/>
            <person name="Buee M."/>
            <person name="Carver A."/>
            <person name="Chen C."/>
            <person name="Cichocki N."/>
            <person name="Clum A."/>
            <person name="Culley D."/>
            <person name="Crous P.W."/>
            <person name="Fauchery L."/>
            <person name="Girlanda M."/>
            <person name="Hayes R.D."/>
            <person name="Keri Z."/>
            <person name="LaButti K."/>
            <person name="Lipzen A."/>
            <person name="Lombard V."/>
            <person name="Magnuson J."/>
            <person name="Maillard F."/>
            <person name="Murat C."/>
            <person name="Nolan M."/>
            <person name="Ohm R.A."/>
            <person name="Pangilinan J."/>
            <person name="Pereira M.F."/>
            <person name="Perotto S."/>
            <person name="Peter M."/>
            <person name="Pfister S."/>
            <person name="Riley R."/>
            <person name="Sitrit Y."/>
            <person name="Stielow J.B."/>
            <person name="Szollosi G."/>
            <person name="Zifcakova L."/>
            <person name="Stursova M."/>
            <person name="Spatafora J.W."/>
            <person name="Tedersoo L."/>
            <person name="Vaario L.M."/>
            <person name="Yamada A."/>
            <person name="Yan M."/>
            <person name="Wang P."/>
            <person name="Xu J."/>
            <person name="Bruns T."/>
            <person name="Baldrian P."/>
            <person name="Vilgalys R."/>
            <person name="Dunand C."/>
            <person name="Henrissat B."/>
            <person name="Grigoriev I.V."/>
            <person name="Hibbett D."/>
            <person name="Nagy L.G."/>
            <person name="Martin F.M."/>
        </authorList>
    </citation>
    <scope>NUCLEOTIDE SEQUENCE</scope>
    <source>
        <strain evidence="1">P2</strain>
    </source>
</reference>
<dbReference type="Proteomes" id="UP000886501">
    <property type="component" value="Unassembled WGS sequence"/>
</dbReference>
<sequence>MPPKRKGSANFDSPDTESSYSDAPVHEDESTAPKKRGRKSIIDAILQEEARGTPAPVLPQHQWSVSIVQPQGSIPTTNPTKRRKIQSAAPSLVKQKYPSPGTPSIWGAVSYPSTVTDLLNLMKHARTRQIFTLLSKA</sequence>
<organism evidence="1 2">
    <name type="scientific">Thelephora ganbajun</name>
    <name type="common">Ganba fungus</name>
    <dbReference type="NCBI Taxonomy" id="370292"/>
    <lineage>
        <taxon>Eukaryota</taxon>
        <taxon>Fungi</taxon>
        <taxon>Dikarya</taxon>
        <taxon>Basidiomycota</taxon>
        <taxon>Agaricomycotina</taxon>
        <taxon>Agaricomycetes</taxon>
        <taxon>Thelephorales</taxon>
        <taxon>Thelephoraceae</taxon>
        <taxon>Thelephora</taxon>
    </lineage>
</organism>
<gene>
    <name evidence="1" type="ORF">BDM02DRAFT_492433</name>
</gene>
<comment type="caution">
    <text evidence="1">The sequence shown here is derived from an EMBL/GenBank/DDBJ whole genome shotgun (WGS) entry which is preliminary data.</text>
</comment>
<name>A0ACB6Z7V5_THEGA</name>
<reference evidence="1" key="1">
    <citation type="submission" date="2019-10" db="EMBL/GenBank/DDBJ databases">
        <authorList>
            <consortium name="DOE Joint Genome Institute"/>
            <person name="Kuo A."/>
            <person name="Miyauchi S."/>
            <person name="Kiss E."/>
            <person name="Drula E."/>
            <person name="Kohler A."/>
            <person name="Sanchez-Garcia M."/>
            <person name="Andreopoulos B."/>
            <person name="Barry K.W."/>
            <person name="Bonito G."/>
            <person name="Buee M."/>
            <person name="Carver A."/>
            <person name="Chen C."/>
            <person name="Cichocki N."/>
            <person name="Clum A."/>
            <person name="Culley D."/>
            <person name="Crous P.W."/>
            <person name="Fauchery L."/>
            <person name="Girlanda M."/>
            <person name="Hayes R."/>
            <person name="Keri Z."/>
            <person name="Labutti K."/>
            <person name="Lipzen A."/>
            <person name="Lombard V."/>
            <person name="Magnuson J."/>
            <person name="Maillard F."/>
            <person name="Morin E."/>
            <person name="Murat C."/>
            <person name="Nolan M."/>
            <person name="Ohm R."/>
            <person name="Pangilinan J."/>
            <person name="Pereira M."/>
            <person name="Perotto S."/>
            <person name="Peter M."/>
            <person name="Riley R."/>
            <person name="Sitrit Y."/>
            <person name="Stielow B."/>
            <person name="Szollosi G."/>
            <person name="Zifcakova L."/>
            <person name="Stursova M."/>
            <person name="Spatafora J.W."/>
            <person name="Tedersoo L."/>
            <person name="Vaario L.-M."/>
            <person name="Yamada A."/>
            <person name="Yan M."/>
            <person name="Wang P."/>
            <person name="Xu J."/>
            <person name="Bruns T."/>
            <person name="Baldrian P."/>
            <person name="Vilgalys R."/>
            <person name="Henrissat B."/>
            <person name="Grigoriev I.V."/>
            <person name="Hibbett D."/>
            <person name="Nagy L.G."/>
            <person name="Martin F.M."/>
        </authorList>
    </citation>
    <scope>NUCLEOTIDE SEQUENCE</scope>
    <source>
        <strain evidence="1">P2</strain>
    </source>
</reference>
<proteinExistence type="predicted"/>
<keyword evidence="2" id="KW-1185">Reference proteome</keyword>